<dbReference type="EMBL" id="SJPK01000004">
    <property type="protein sequence ID" value="TWT67366.1"/>
    <property type="molecule type" value="Genomic_DNA"/>
</dbReference>
<evidence type="ECO:0000256" key="1">
    <source>
        <dbReference type="SAM" id="Phobius"/>
    </source>
</evidence>
<keyword evidence="1" id="KW-0472">Membrane</keyword>
<keyword evidence="1" id="KW-0812">Transmembrane</keyword>
<sequence length="52" mass="5841">MLMRNIDYPADVETEQELQLASSVYSSREVLLGQIAVLLLLVIGVLLRWHGS</sequence>
<organism evidence="2 3">
    <name type="scientific">Allorhodopirellula solitaria</name>
    <dbReference type="NCBI Taxonomy" id="2527987"/>
    <lineage>
        <taxon>Bacteria</taxon>
        <taxon>Pseudomonadati</taxon>
        <taxon>Planctomycetota</taxon>
        <taxon>Planctomycetia</taxon>
        <taxon>Pirellulales</taxon>
        <taxon>Pirellulaceae</taxon>
        <taxon>Allorhodopirellula</taxon>
    </lineage>
</organism>
<feature type="transmembrane region" description="Helical" evidence="1">
    <location>
        <begin position="30"/>
        <end position="49"/>
    </location>
</feature>
<comment type="caution">
    <text evidence="2">The sequence shown here is derived from an EMBL/GenBank/DDBJ whole genome shotgun (WGS) entry which is preliminary data.</text>
</comment>
<reference evidence="2 3" key="1">
    <citation type="submission" date="2019-02" db="EMBL/GenBank/DDBJ databases">
        <title>Deep-cultivation of Planctomycetes and their phenomic and genomic characterization uncovers novel biology.</title>
        <authorList>
            <person name="Wiegand S."/>
            <person name="Jogler M."/>
            <person name="Boedeker C."/>
            <person name="Pinto D."/>
            <person name="Vollmers J."/>
            <person name="Rivas-Marin E."/>
            <person name="Kohn T."/>
            <person name="Peeters S.H."/>
            <person name="Heuer A."/>
            <person name="Rast P."/>
            <person name="Oberbeckmann S."/>
            <person name="Bunk B."/>
            <person name="Jeske O."/>
            <person name="Meyerdierks A."/>
            <person name="Storesund J.E."/>
            <person name="Kallscheuer N."/>
            <person name="Luecker S."/>
            <person name="Lage O.M."/>
            <person name="Pohl T."/>
            <person name="Merkel B.J."/>
            <person name="Hornburger P."/>
            <person name="Mueller R.-W."/>
            <person name="Bruemmer F."/>
            <person name="Labrenz M."/>
            <person name="Spormann A.M."/>
            <person name="Op Den Camp H."/>
            <person name="Overmann J."/>
            <person name="Amann R."/>
            <person name="Jetten M.S.M."/>
            <person name="Mascher T."/>
            <person name="Medema M.H."/>
            <person name="Devos D.P."/>
            <person name="Kaster A.-K."/>
            <person name="Ovreas L."/>
            <person name="Rohde M."/>
            <person name="Galperin M.Y."/>
            <person name="Jogler C."/>
        </authorList>
    </citation>
    <scope>NUCLEOTIDE SEQUENCE [LARGE SCALE GENOMIC DNA]</scope>
    <source>
        <strain evidence="2 3">CA85</strain>
    </source>
</reference>
<protein>
    <submittedName>
        <fullName evidence="2">Uncharacterized protein</fullName>
    </submittedName>
</protein>
<keyword evidence="3" id="KW-1185">Reference proteome</keyword>
<dbReference type="RefSeq" id="WP_186774855.1">
    <property type="nucleotide sequence ID" value="NZ_SJPK01000004.1"/>
</dbReference>
<dbReference type="Proteomes" id="UP000318053">
    <property type="component" value="Unassembled WGS sequence"/>
</dbReference>
<name>A0A5C5XVL0_9BACT</name>
<proteinExistence type="predicted"/>
<accession>A0A5C5XVL0</accession>
<keyword evidence="1" id="KW-1133">Transmembrane helix</keyword>
<evidence type="ECO:0000313" key="2">
    <source>
        <dbReference type="EMBL" id="TWT67366.1"/>
    </source>
</evidence>
<dbReference type="AlphaFoldDB" id="A0A5C5XVL0"/>
<gene>
    <name evidence="2" type="ORF">CA85_22160</name>
</gene>
<evidence type="ECO:0000313" key="3">
    <source>
        <dbReference type="Proteomes" id="UP000318053"/>
    </source>
</evidence>